<proteinExistence type="predicted"/>
<sequence length="68" mass="7892">MSLIAIASCWVSRSQLLLRKLHLSIATTPVDTAIIHRSPQSHLFTFMLPCSKKFVLYERTFNTFCRHK</sequence>
<dbReference type="Proteomes" id="UP000053593">
    <property type="component" value="Unassembled WGS sequence"/>
</dbReference>
<keyword evidence="2" id="KW-1185">Reference proteome</keyword>
<reference evidence="1 2" key="1">
    <citation type="submission" date="2014-04" db="EMBL/GenBank/DDBJ databases">
        <title>Evolutionary Origins and Diversification of the Mycorrhizal Mutualists.</title>
        <authorList>
            <consortium name="DOE Joint Genome Institute"/>
            <consortium name="Mycorrhizal Genomics Consortium"/>
            <person name="Kohler A."/>
            <person name="Kuo A."/>
            <person name="Nagy L.G."/>
            <person name="Floudas D."/>
            <person name="Copeland A."/>
            <person name="Barry K.W."/>
            <person name="Cichocki N."/>
            <person name="Veneault-Fourrey C."/>
            <person name="LaButti K."/>
            <person name="Lindquist E.A."/>
            <person name="Lipzen A."/>
            <person name="Lundell T."/>
            <person name="Morin E."/>
            <person name="Murat C."/>
            <person name="Riley R."/>
            <person name="Ohm R."/>
            <person name="Sun H."/>
            <person name="Tunlid A."/>
            <person name="Henrissat B."/>
            <person name="Grigoriev I.V."/>
            <person name="Hibbett D.S."/>
            <person name="Martin F."/>
        </authorList>
    </citation>
    <scope>NUCLEOTIDE SEQUENCE [LARGE SCALE GENOMIC DNA]</scope>
    <source>
        <strain evidence="1 2">FD-317 M1</strain>
    </source>
</reference>
<evidence type="ECO:0000313" key="2">
    <source>
        <dbReference type="Proteomes" id="UP000053593"/>
    </source>
</evidence>
<evidence type="ECO:0000313" key="1">
    <source>
        <dbReference type="EMBL" id="KIK50342.1"/>
    </source>
</evidence>
<organism evidence="1 2">
    <name type="scientific">Collybiopsis luxurians FD-317 M1</name>
    <dbReference type="NCBI Taxonomy" id="944289"/>
    <lineage>
        <taxon>Eukaryota</taxon>
        <taxon>Fungi</taxon>
        <taxon>Dikarya</taxon>
        <taxon>Basidiomycota</taxon>
        <taxon>Agaricomycotina</taxon>
        <taxon>Agaricomycetes</taxon>
        <taxon>Agaricomycetidae</taxon>
        <taxon>Agaricales</taxon>
        <taxon>Marasmiineae</taxon>
        <taxon>Omphalotaceae</taxon>
        <taxon>Collybiopsis</taxon>
        <taxon>Collybiopsis luxurians</taxon>
    </lineage>
</organism>
<gene>
    <name evidence="1" type="ORF">GYMLUDRAFT_469283</name>
</gene>
<name>A0A0D0BY32_9AGAR</name>
<dbReference type="AlphaFoldDB" id="A0A0D0BY32"/>
<accession>A0A0D0BY32</accession>
<dbReference type="HOGENOM" id="CLU_204774_0_0_1"/>
<dbReference type="EMBL" id="KN834908">
    <property type="protein sequence ID" value="KIK50342.1"/>
    <property type="molecule type" value="Genomic_DNA"/>
</dbReference>
<protein>
    <submittedName>
        <fullName evidence="1">Uncharacterized protein</fullName>
    </submittedName>
</protein>